<name>A0A670IMN9_PODMU</name>
<evidence type="ECO:0000313" key="3">
    <source>
        <dbReference type="Proteomes" id="UP000472272"/>
    </source>
</evidence>
<reference evidence="2" key="2">
    <citation type="submission" date="2025-08" db="UniProtKB">
        <authorList>
            <consortium name="Ensembl"/>
        </authorList>
    </citation>
    <scope>IDENTIFICATION</scope>
</reference>
<dbReference type="Pfam" id="PF00095">
    <property type="entry name" value="WAP"/>
    <property type="match status" value="1"/>
</dbReference>
<dbReference type="AlphaFoldDB" id="A0A670IMN9"/>
<dbReference type="Ensembl" id="ENSPMRT00000013679.1">
    <property type="protein sequence ID" value="ENSPMRP00000012809.1"/>
    <property type="gene ID" value="ENSPMRG00000008564.1"/>
</dbReference>
<dbReference type="PRINTS" id="PR00003">
    <property type="entry name" value="4DISULPHCORE"/>
</dbReference>
<dbReference type="OMA" id="TTECPNI"/>
<dbReference type="SUPFAM" id="SSF57256">
    <property type="entry name" value="Elafin-like"/>
    <property type="match status" value="1"/>
</dbReference>
<accession>A0A670IMN9</accession>
<reference evidence="2" key="3">
    <citation type="submission" date="2025-09" db="UniProtKB">
        <authorList>
            <consortium name="Ensembl"/>
        </authorList>
    </citation>
    <scope>IDENTIFICATION</scope>
</reference>
<organism evidence="2 3">
    <name type="scientific">Podarcis muralis</name>
    <name type="common">Wall lizard</name>
    <name type="synonym">Lacerta muralis</name>
    <dbReference type="NCBI Taxonomy" id="64176"/>
    <lineage>
        <taxon>Eukaryota</taxon>
        <taxon>Metazoa</taxon>
        <taxon>Chordata</taxon>
        <taxon>Craniata</taxon>
        <taxon>Vertebrata</taxon>
        <taxon>Euteleostomi</taxon>
        <taxon>Lepidosauria</taxon>
        <taxon>Squamata</taxon>
        <taxon>Bifurcata</taxon>
        <taxon>Unidentata</taxon>
        <taxon>Episquamata</taxon>
        <taxon>Laterata</taxon>
        <taxon>Lacertibaenia</taxon>
        <taxon>Lacertidae</taxon>
        <taxon>Podarcis</taxon>
    </lineage>
</organism>
<evidence type="ECO:0000313" key="2">
    <source>
        <dbReference type="Ensembl" id="ENSPMRP00000012809.1"/>
    </source>
</evidence>
<dbReference type="Proteomes" id="UP000472272">
    <property type="component" value="Chromosome 6"/>
</dbReference>
<dbReference type="GO" id="GO:0030414">
    <property type="term" value="F:peptidase inhibitor activity"/>
    <property type="evidence" value="ECO:0007669"/>
    <property type="project" value="InterPro"/>
</dbReference>
<dbReference type="Gene3D" id="4.10.75.10">
    <property type="entry name" value="Elafin-like"/>
    <property type="match status" value="1"/>
</dbReference>
<keyword evidence="3" id="KW-1185">Reference proteome</keyword>
<dbReference type="SMART" id="SM00217">
    <property type="entry name" value="WAP"/>
    <property type="match status" value="1"/>
</dbReference>
<proteinExistence type="predicted"/>
<reference evidence="2 3" key="1">
    <citation type="journal article" date="2019" name="Proc. Natl. Acad. Sci. U.S.A.">
        <title>Regulatory changes in pterin and carotenoid genes underlie balanced color polymorphisms in the wall lizard.</title>
        <authorList>
            <person name="Andrade P."/>
            <person name="Pinho C."/>
            <person name="Perez I de Lanuza G."/>
            <person name="Afonso S."/>
            <person name="Brejcha J."/>
            <person name="Rubin C.J."/>
            <person name="Wallerman O."/>
            <person name="Pereira P."/>
            <person name="Sabatino S.J."/>
            <person name="Bellati A."/>
            <person name="Pellitteri-Rosa D."/>
            <person name="Bosakova Z."/>
            <person name="Bunikis I."/>
            <person name="Carretero M.A."/>
            <person name="Feiner N."/>
            <person name="Marsik P."/>
            <person name="Pauperio F."/>
            <person name="Salvi D."/>
            <person name="Soler L."/>
            <person name="While G.M."/>
            <person name="Uller T."/>
            <person name="Font E."/>
            <person name="Andersson L."/>
            <person name="Carneiro M."/>
        </authorList>
    </citation>
    <scope>NUCLEOTIDE SEQUENCE</scope>
</reference>
<dbReference type="GO" id="GO:0005576">
    <property type="term" value="C:extracellular region"/>
    <property type="evidence" value="ECO:0007669"/>
    <property type="project" value="InterPro"/>
</dbReference>
<protein>
    <recommendedName>
        <fullName evidence="1">WAP domain-containing protein</fullName>
    </recommendedName>
</protein>
<dbReference type="GeneTree" id="ENSGT01010000224213"/>
<dbReference type="PROSITE" id="PS51390">
    <property type="entry name" value="WAP"/>
    <property type="match status" value="1"/>
</dbReference>
<feature type="domain" description="WAP" evidence="1">
    <location>
        <begin position="26"/>
        <end position="73"/>
    </location>
</feature>
<dbReference type="InterPro" id="IPR008197">
    <property type="entry name" value="WAP_dom"/>
</dbReference>
<sequence length="81" mass="9202">QLPHSLRSLTRCSLNYNAYVLSPIFTTEKPKNCPEKVFKCPKILRGECTHDTQCKGVKKCCFSDCALRCVDPTAAFWSLLF</sequence>
<dbReference type="InterPro" id="IPR036645">
    <property type="entry name" value="Elafin-like_sf"/>
</dbReference>
<evidence type="ECO:0000259" key="1">
    <source>
        <dbReference type="PROSITE" id="PS51390"/>
    </source>
</evidence>